<evidence type="ECO:0000256" key="5">
    <source>
        <dbReference type="ARBA" id="ARBA00023163"/>
    </source>
</evidence>
<dbReference type="InterPro" id="IPR000524">
    <property type="entry name" value="Tscrpt_reg_HTH_GntR"/>
</dbReference>
<evidence type="ECO:0000259" key="6">
    <source>
        <dbReference type="PROSITE" id="PS50949"/>
    </source>
</evidence>
<dbReference type="Gene3D" id="3.40.640.10">
    <property type="entry name" value="Type I PLP-dependent aspartate aminotransferase-like (Major domain)"/>
    <property type="match status" value="1"/>
</dbReference>
<accession>A0A1H8JA22</accession>
<reference evidence="7 8" key="1">
    <citation type="submission" date="2016-10" db="EMBL/GenBank/DDBJ databases">
        <authorList>
            <person name="de Groot N.N."/>
        </authorList>
    </citation>
    <scope>NUCLEOTIDE SEQUENCE [LARGE SCALE GENOMIC DNA]</scope>
    <source>
        <strain evidence="7 8">DSM 3857</strain>
    </source>
</reference>
<dbReference type="GO" id="GO:0008483">
    <property type="term" value="F:transaminase activity"/>
    <property type="evidence" value="ECO:0007669"/>
    <property type="project" value="UniProtKB-KW"/>
</dbReference>
<evidence type="ECO:0000256" key="2">
    <source>
        <dbReference type="ARBA" id="ARBA00022898"/>
    </source>
</evidence>
<dbReference type="OrthoDB" id="9808770at2"/>
<dbReference type="SUPFAM" id="SSF53383">
    <property type="entry name" value="PLP-dependent transferases"/>
    <property type="match status" value="1"/>
</dbReference>
<dbReference type="InterPro" id="IPR036390">
    <property type="entry name" value="WH_DNA-bd_sf"/>
</dbReference>
<protein>
    <submittedName>
        <fullName evidence="7">GntR family transcriptional regulator / MocR family aminotransferase</fullName>
    </submittedName>
</protein>
<dbReference type="InterPro" id="IPR015424">
    <property type="entry name" value="PyrdxlP-dep_Trfase"/>
</dbReference>
<dbReference type="InterPro" id="IPR036388">
    <property type="entry name" value="WH-like_DNA-bd_sf"/>
</dbReference>
<dbReference type="GO" id="GO:0003700">
    <property type="term" value="F:DNA-binding transcription factor activity"/>
    <property type="evidence" value="ECO:0007669"/>
    <property type="project" value="InterPro"/>
</dbReference>
<comment type="similarity">
    <text evidence="1">In the C-terminal section; belongs to the class-I pyridoxal-phosphate-dependent aminotransferase family.</text>
</comment>
<dbReference type="Pfam" id="PF00392">
    <property type="entry name" value="GntR"/>
    <property type="match status" value="1"/>
</dbReference>
<dbReference type="SMART" id="SM00345">
    <property type="entry name" value="HTH_GNTR"/>
    <property type="match status" value="1"/>
</dbReference>
<feature type="domain" description="HTH gntR-type" evidence="6">
    <location>
        <begin position="22"/>
        <end position="90"/>
    </location>
</feature>
<dbReference type="InterPro" id="IPR051446">
    <property type="entry name" value="HTH_trans_reg/aminotransferase"/>
</dbReference>
<dbReference type="EMBL" id="FOCE01000007">
    <property type="protein sequence ID" value="SEN76948.1"/>
    <property type="molecule type" value="Genomic_DNA"/>
</dbReference>
<dbReference type="PROSITE" id="PS50949">
    <property type="entry name" value="HTH_GNTR"/>
    <property type="match status" value="1"/>
</dbReference>
<sequence>MDINQTNLPDWSALIPVLPQGGPRRRALYAALRGLIETGRLPPGAKLPPTRDLAARLSVARGAVVAAFEMLVSDGFAEARVGSGTFVAGAVPRVQPPLPVVAEAPLVGALPGDLGLATADQRTLDQFRAILHRQMARPPVAQFAYGDPRGDAGLRAEIAAYLQMARGVRLQPEQIVLTAGTQGALDLVARAVLAPGDQVWMEDPGYPAARAALQDMRLVPVPVDGQGLDVAAGITTAPGARAAYVTPSHQFPLGVVMTMPRRLALLDWAARAGAWVIEDDYDSEFRHAGPPLTALQGMDGGGRVIYVGTFSKALMPGLRLGYLGLPEQLIAPVLALRRRVDRYPPVLAEASLAEFLREGHFAAHLRRARRKVRAARDALVAALRAGGLEVAAPEQGLHLVAPLPPGVDDRAVAQAARAAGLGARALSPMYLGAARPGLVLGFSGHEPAVLAGAAAGWLGRDERG</sequence>
<organism evidence="7 8">
    <name type="scientific">Gemmobacter aquatilis</name>
    <dbReference type="NCBI Taxonomy" id="933059"/>
    <lineage>
        <taxon>Bacteria</taxon>
        <taxon>Pseudomonadati</taxon>
        <taxon>Pseudomonadota</taxon>
        <taxon>Alphaproteobacteria</taxon>
        <taxon>Rhodobacterales</taxon>
        <taxon>Paracoccaceae</taxon>
        <taxon>Gemmobacter</taxon>
    </lineage>
</organism>
<keyword evidence="7" id="KW-0032">Aminotransferase</keyword>
<dbReference type="AlphaFoldDB" id="A0A1H8JA22"/>
<dbReference type="RefSeq" id="WP_091302180.1">
    <property type="nucleotide sequence ID" value="NZ_FOCE01000007.1"/>
</dbReference>
<evidence type="ECO:0000313" key="7">
    <source>
        <dbReference type="EMBL" id="SEN76948.1"/>
    </source>
</evidence>
<keyword evidence="2" id="KW-0663">Pyridoxal phosphate</keyword>
<evidence type="ECO:0000313" key="8">
    <source>
        <dbReference type="Proteomes" id="UP000198761"/>
    </source>
</evidence>
<evidence type="ECO:0000256" key="4">
    <source>
        <dbReference type="ARBA" id="ARBA00023125"/>
    </source>
</evidence>
<dbReference type="InterPro" id="IPR015421">
    <property type="entry name" value="PyrdxlP-dep_Trfase_major"/>
</dbReference>
<dbReference type="Pfam" id="PF00155">
    <property type="entry name" value="Aminotran_1_2"/>
    <property type="match status" value="1"/>
</dbReference>
<keyword evidence="3" id="KW-0805">Transcription regulation</keyword>
<dbReference type="CDD" id="cd07377">
    <property type="entry name" value="WHTH_GntR"/>
    <property type="match status" value="1"/>
</dbReference>
<keyword evidence="8" id="KW-1185">Reference proteome</keyword>
<keyword evidence="7" id="KW-0808">Transferase</keyword>
<dbReference type="Proteomes" id="UP000198761">
    <property type="component" value="Unassembled WGS sequence"/>
</dbReference>
<dbReference type="PANTHER" id="PTHR46577:SF1">
    <property type="entry name" value="HTH-TYPE TRANSCRIPTIONAL REGULATORY PROTEIN GABR"/>
    <property type="match status" value="1"/>
</dbReference>
<dbReference type="GO" id="GO:0003677">
    <property type="term" value="F:DNA binding"/>
    <property type="evidence" value="ECO:0007669"/>
    <property type="project" value="UniProtKB-KW"/>
</dbReference>
<dbReference type="PANTHER" id="PTHR46577">
    <property type="entry name" value="HTH-TYPE TRANSCRIPTIONAL REGULATORY PROTEIN GABR"/>
    <property type="match status" value="1"/>
</dbReference>
<evidence type="ECO:0000256" key="1">
    <source>
        <dbReference type="ARBA" id="ARBA00005384"/>
    </source>
</evidence>
<name>A0A1H8JA22_9RHOB</name>
<dbReference type="InterPro" id="IPR004839">
    <property type="entry name" value="Aminotransferase_I/II_large"/>
</dbReference>
<gene>
    <name evidence="7" type="ORF">SAMN04488103_107177</name>
</gene>
<proteinExistence type="inferred from homology"/>
<keyword evidence="4" id="KW-0238">DNA-binding</keyword>
<dbReference type="SUPFAM" id="SSF46785">
    <property type="entry name" value="Winged helix' DNA-binding domain"/>
    <property type="match status" value="1"/>
</dbReference>
<dbReference type="STRING" id="933059.SAMN04488103_107177"/>
<evidence type="ECO:0000256" key="3">
    <source>
        <dbReference type="ARBA" id="ARBA00023015"/>
    </source>
</evidence>
<dbReference type="GO" id="GO:0030170">
    <property type="term" value="F:pyridoxal phosphate binding"/>
    <property type="evidence" value="ECO:0007669"/>
    <property type="project" value="InterPro"/>
</dbReference>
<keyword evidence="5" id="KW-0804">Transcription</keyword>
<dbReference type="Gene3D" id="1.10.10.10">
    <property type="entry name" value="Winged helix-like DNA-binding domain superfamily/Winged helix DNA-binding domain"/>
    <property type="match status" value="1"/>
</dbReference>
<dbReference type="CDD" id="cd00609">
    <property type="entry name" value="AAT_like"/>
    <property type="match status" value="1"/>
</dbReference>